<dbReference type="EMBL" id="KV427696">
    <property type="protein sequence ID" value="KZT00109.1"/>
    <property type="molecule type" value="Genomic_DNA"/>
</dbReference>
<sequence length="98" mass="10491">MKQKGGATAPPPPKKSHKHMASIASLIRAEDRAEEGWSPIGTTFNIPPNPRADRAGDDARNRDKGKSEEGMGVVSALCAHRARSRADGQTVLVYVQSV</sequence>
<dbReference type="InParanoid" id="A0A165B2M9"/>
<protein>
    <submittedName>
        <fullName evidence="2">Uncharacterized protein</fullName>
    </submittedName>
</protein>
<dbReference type="RefSeq" id="XP_040757849.1">
    <property type="nucleotide sequence ID" value="XM_040913533.1"/>
</dbReference>
<feature type="region of interest" description="Disordered" evidence="1">
    <location>
        <begin position="1"/>
        <end position="22"/>
    </location>
</feature>
<dbReference type="GeneID" id="63830561"/>
<evidence type="ECO:0000256" key="1">
    <source>
        <dbReference type="SAM" id="MobiDB-lite"/>
    </source>
</evidence>
<proteinExistence type="predicted"/>
<accession>A0A165B2M9</accession>
<gene>
    <name evidence="2" type="ORF">LAESUDRAFT_764887</name>
</gene>
<dbReference type="OrthoDB" id="3003911at2759"/>
<reference evidence="2 3" key="1">
    <citation type="journal article" date="2016" name="Mol. Biol. Evol.">
        <title>Comparative Genomics of Early-Diverging Mushroom-Forming Fungi Provides Insights into the Origins of Lignocellulose Decay Capabilities.</title>
        <authorList>
            <person name="Nagy L.G."/>
            <person name="Riley R."/>
            <person name="Tritt A."/>
            <person name="Adam C."/>
            <person name="Daum C."/>
            <person name="Floudas D."/>
            <person name="Sun H."/>
            <person name="Yadav J.S."/>
            <person name="Pangilinan J."/>
            <person name="Larsson K.H."/>
            <person name="Matsuura K."/>
            <person name="Barry K."/>
            <person name="Labutti K."/>
            <person name="Kuo R."/>
            <person name="Ohm R.A."/>
            <person name="Bhattacharya S.S."/>
            <person name="Shirouzu T."/>
            <person name="Yoshinaga Y."/>
            <person name="Martin F.M."/>
            <person name="Grigoriev I.V."/>
            <person name="Hibbett D.S."/>
        </authorList>
    </citation>
    <scope>NUCLEOTIDE SEQUENCE [LARGE SCALE GENOMIC DNA]</scope>
    <source>
        <strain evidence="2 3">93-53</strain>
    </source>
</reference>
<evidence type="ECO:0000313" key="2">
    <source>
        <dbReference type="EMBL" id="KZT00109.1"/>
    </source>
</evidence>
<dbReference type="Proteomes" id="UP000076871">
    <property type="component" value="Unassembled WGS sequence"/>
</dbReference>
<name>A0A165B2M9_9APHY</name>
<organism evidence="2 3">
    <name type="scientific">Laetiporus sulphureus 93-53</name>
    <dbReference type="NCBI Taxonomy" id="1314785"/>
    <lineage>
        <taxon>Eukaryota</taxon>
        <taxon>Fungi</taxon>
        <taxon>Dikarya</taxon>
        <taxon>Basidiomycota</taxon>
        <taxon>Agaricomycotina</taxon>
        <taxon>Agaricomycetes</taxon>
        <taxon>Polyporales</taxon>
        <taxon>Laetiporus</taxon>
    </lineage>
</organism>
<feature type="compositionally biased region" description="Basic and acidic residues" evidence="1">
    <location>
        <begin position="51"/>
        <end position="69"/>
    </location>
</feature>
<dbReference type="AlphaFoldDB" id="A0A165B2M9"/>
<evidence type="ECO:0000313" key="3">
    <source>
        <dbReference type="Proteomes" id="UP000076871"/>
    </source>
</evidence>
<feature type="region of interest" description="Disordered" evidence="1">
    <location>
        <begin position="38"/>
        <end position="71"/>
    </location>
</feature>
<keyword evidence="3" id="KW-1185">Reference proteome</keyword>